<evidence type="ECO:0000259" key="2">
    <source>
        <dbReference type="Pfam" id="PF12802"/>
    </source>
</evidence>
<dbReference type="InterPro" id="IPR043129">
    <property type="entry name" value="ATPase_NBD"/>
</dbReference>
<accession>A0ABY8T6M9</accession>
<reference evidence="3 4" key="1">
    <citation type="submission" date="2023-03" db="EMBL/GenBank/DDBJ databases">
        <authorList>
            <person name="Menendez E."/>
            <person name="Kaur S."/>
            <person name="Flores-Felix J.D."/>
            <person name="diCenzo G.C."/>
            <person name="Peix A."/>
            <person name="Velazquez E."/>
        </authorList>
    </citation>
    <scope>NUCLEOTIDE SEQUENCE [LARGE SCALE GENOMIC DNA]</scope>
    <source>
        <strain evidence="3 4">CCBAU 71714</strain>
    </source>
</reference>
<keyword evidence="4" id="KW-1185">Reference proteome</keyword>
<dbReference type="Pfam" id="PF12802">
    <property type="entry name" value="MarR_2"/>
    <property type="match status" value="1"/>
</dbReference>
<dbReference type="Gene3D" id="3.30.420.40">
    <property type="match status" value="2"/>
</dbReference>
<organism evidence="3 4">
    <name type="scientific">Sinorhizobium kummerowiae</name>
    <dbReference type="NCBI Taxonomy" id="158892"/>
    <lineage>
        <taxon>Bacteria</taxon>
        <taxon>Pseudomonadati</taxon>
        <taxon>Pseudomonadota</taxon>
        <taxon>Alphaproteobacteria</taxon>
        <taxon>Hyphomicrobiales</taxon>
        <taxon>Rhizobiaceae</taxon>
        <taxon>Sinorhizobium/Ensifer group</taxon>
        <taxon>Sinorhizobium</taxon>
    </lineage>
</organism>
<dbReference type="InterPro" id="IPR036388">
    <property type="entry name" value="WH-like_DNA-bd_sf"/>
</dbReference>
<evidence type="ECO:0000313" key="3">
    <source>
        <dbReference type="EMBL" id="WHS92408.1"/>
    </source>
</evidence>
<feature type="domain" description="HTH marR-type" evidence="2">
    <location>
        <begin position="37"/>
        <end position="86"/>
    </location>
</feature>
<dbReference type="EMBL" id="CP120365">
    <property type="protein sequence ID" value="WHS92408.1"/>
    <property type="molecule type" value="Genomic_DNA"/>
</dbReference>
<name>A0ABY8T6M9_9HYPH</name>
<dbReference type="PANTHER" id="PTHR18964">
    <property type="entry name" value="ROK (REPRESSOR, ORF, KINASE) FAMILY"/>
    <property type="match status" value="1"/>
</dbReference>
<evidence type="ECO:0000313" key="4">
    <source>
        <dbReference type="Proteomes" id="UP001233264"/>
    </source>
</evidence>
<proteinExistence type="inferred from homology"/>
<dbReference type="RefSeq" id="WP_033048664.1">
    <property type="nucleotide sequence ID" value="NZ_CP120365.1"/>
</dbReference>
<dbReference type="InterPro" id="IPR036390">
    <property type="entry name" value="WH_DNA-bd_sf"/>
</dbReference>
<sequence length="428" mass="44981">MLHCIKEPTRLTGPHEDISNLIEQIGFKLSNTLLFRPNEARALSALFRTGGLTRASLARELDLTRSTTGTLVQNLVDAGLARERESTTGNEAEPKVGRPGIVVEIAGSGVFFLGAYIGVNRIDVIAIDLSGTVRAKATRPFSGAASRPAQAMELIVALVDEVRRTLPPGARPHGLNVALPGFLDGDGETFHAAILGWHGVSLAQPISESIDLDVPVLLENDANAVAVAETYRSAPPDGKGDDSLVVLIENGVRGGIVSNGKLHRGQLGGAGEIGHMPIGEAGFVYDAVRPGRWETFIGKDALLARYAHISGVIGSLDAFIAVLASGDPTALACARDWARWLVRGLATLACVLQPGRIILAGSVSAIYPFVAEQTEALLAASLIEGYPTPRVETSSTGNDGPALGAAYLLHQAMLAGNTRPHMRDVAVL</sequence>
<gene>
    <name evidence="3" type="ORF">PZL22_003470</name>
</gene>
<dbReference type="PANTHER" id="PTHR18964:SF149">
    <property type="entry name" value="BIFUNCTIONAL UDP-N-ACETYLGLUCOSAMINE 2-EPIMERASE_N-ACETYLMANNOSAMINE KINASE"/>
    <property type="match status" value="1"/>
</dbReference>
<dbReference type="Gene3D" id="1.10.10.10">
    <property type="entry name" value="Winged helix-like DNA-binding domain superfamily/Winged helix DNA-binding domain"/>
    <property type="match status" value="1"/>
</dbReference>
<dbReference type="Proteomes" id="UP001233264">
    <property type="component" value="Chromosome"/>
</dbReference>
<dbReference type="SUPFAM" id="SSF46785">
    <property type="entry name" value="Winged helix' DNA-binding domain"/>
    <property type="match status" value="1"/>
</dbReference>
<dbReference type="InterPro" id="IPR000600">
    <property type="entry name" value="ROK"/>
</dbReference>
<evidence type="ECO:0000256" key="1">
    <source>
        <dbReference type="ARBA" id="ARBA00006479"/>
    </source>
</evidence>
<dbReference type="SUPFAM" id="SSF53067">
    <property type="entry name" value="Actin-like ATPase domain"/>
    <property type="match status" value="1"/>
</dbReference>
<dbReference type="Pfam" id="PF00480">
    <property type="entry name" value="ROK"/>
    <property type="match status" value="1"/>
</dbReference>
<dbReference type="InterPro" id="IPR000835">
    <property type="entry name" value="HTH_MarR-typ"/>
</dbReference>
<protein>
    <submittedName>
        <fullName evidence="3">ROK family transcriptional regulator</fullName>
    </submittedName>
</protein>
<comment type="similarity">
    <text evidence="1">Belongs to the ROK (NagC/XylR) family.</text>
</comment>